<proteinExistence type="predicted"/>
<keyword evidence="2" id="KW-0812">Transmembrane</keyword>
<name>A0A9Q0C5H3_9POAL</name>
<keyword evidence="2" id="KW-1133">Transmembrane helix</keyword>
<sequence>MHRLSSPVAYALIPVAALIGIAFALYQWYLVSKIKVSVDNQTHENGNGNVNGENDTHEMEEGVDGRDVRKKCAEIQEAVSIGEHHITVSVF</sequence>
<dbReference type="AlphaFoldDB" id="A0A9Q0C5H3"/>
<dbReference type="EMBL" id="JAMQYH010000005">
    <property type="protein sequence ID" value="KAJ1687648.1"/>
    <property type="molecule type" value="Genomic_DNA"/>
</dbReference>
<reference evidence="3" key="1">
    <citation type="journal article" date="2022" name="Cell">
        <title>Repeat-based holocentromeres influence genome architecture and karyotype evolution.</title>
        <authorList>
            <person name="Hofstatter P.G."/>
            <person name="Thangavel G."/>
            <person name="Lux T."/>
            <person name="Neumann P."/>
            <person name="Vondrak T."/>
            <person name="Novak P."/>
            <person name="Zhang M."/>
            <person name="Costa L."/>
            <person name="Castellani M."/>
            <person name="Scott A."/>
            <person name="Toegelov H."/>
            <person name="Fuchs J."/>
            <person name="Mata-Sucre Y."/>
            <person name="Dias Y."/>
            <person name="Vanzela A.L.L."/>
            <person name="Huettel B."/>
            <person name="Almeida C.C.S."/>
            <person name="Simkova H."/>
            <person name="Souza G."/>
            <person name="Pedrosa-Harand A."/>
            <person name="Macas J."/>
            <person name="Mayer K.F.X."/>
            <person name="Houben A."/>
            <person name="Marques A."/>
        </authorList>
    </citation>
    <scope>NUCLEOTIDE SEQUENCE</scope>
    <source>
        <strain evidence="3">RhyBre1mFocal</strain>
    </source>
</reference>
<protein>
    <submittedName>
        <fullName evidence="3">Uncharacterized protein</fullName>
    </submittedName>
</protein>
<keyword evidence="2" id="KW-0472">Membrane</keyword>
<feature type="compositionally biased region" description="Low complexity" evidence="1">
    <location>
        <begin position="44"/>
        <end position="53"/>
    </location>
</feature>
<evidence type="ECO:0000256" key="2">
    <source>
        <dbReference type="SAM" id="Phobius"/>
    </source>
</evidence>
<dbReference type="Proteomes" id="UP001151287">
    <property type="component" value="Unassembled WGS sequence"/>
</dbReference>
<evidence type="ECO:0000256" key="1">
    <source>
        <dbReference type="SAM" id="MobiDB-lite"/>
    </source>
</evidence>
<evidence type="ECO:0000313" key="4">
    <source>
        <dbReference type="Proteomes" id="UP001151287"/>
    </source>
</evidence>
<feature type="transmembrane region" description="Helical" evidence="2">
    <location>
        <begin position="7"/>
        <end position="29"/>
    </location>
</feature>
<comment type="caution">
    <text evidence="3">The sequence shown here is derived from an EMBL/GenBank/DDBJ whole genome shotgun (WGS) entry which is preliminary data.</text>
</comment>
<feature type="compositionally biased region" description="Basic and acidic residues" evidence="1">
    <location>
        <begin position="54"/>
        <end position="67"/>
    </location>
</feature>
<keyword evidence="4" id="KW-1185">Reference proteome</keyword>
<dbReference type="OrthoDB" id="1686289at2759"/>
<organism evidence="3 4">
    <name type="scientific">Rhynchospora breviuscula</name>
    <dbReference type="NCBI Taxonomy" id="2022672"/>
    <lineage>
        <taxon>Eukaryota</taxon>
        <taxon>Viridiplantae</taxon>
        <taxon>Streptophyta</taxon>
        <taxon>Embryophyta</taxon>
        <taxon>Tracheophyta</taxon>
        <taxon>Spermatophyta</taxon>
        <taxon>Magnoliopsida</taxon>
        <taxon>Liliopsida</taxon>
        <taxon>Poales</taxon>
        <taxon>Cyperaceae</taxon>
        <taxon>Cyperoideae</taxon>
        <taxon>Rhynchosporeae</taxon>
        <taxon>Rhynchospora</taxon>
    </lineage>
</organism>
<accession>A0A9Q0C5H3</accession>
<gene>
    <name evidence="3" type="ORF">LUZ63_019038</name>
</gene>
<evidence type="ECO:0000313" key="3">
    <source>
        <dbReference type="EMBL" id="KAJ1687648.1"/>
    </source>
</evidence>
<feature type="region of interest" description="Disordered" evidence="1">
    <location>
        <begin position="42"/>
        <end position="67"/>
    </location>
</feature>